<gene>
    <name evidence="1" type="ORF">KIN20_004302</name>
</gene>
<evidence type="ECO:0000313" key="2">
    <source>
        <dbReference type="Proteomes" id="UP001196413"/>
    </source>
</evidence>
<proteinExistence type="predicted"/>
<dbReference type="AlphaFoldDB" id="A0AAD5QHY5"/>
<sequence length="61" mass="7183">MRDGETQTEHSNIWLESDEQTDRRLRRLLTDPVCQQTVGRMLKILPNLDMAMQNRCPGNNR</sequence>
<evidence type="ECO:0000313" key="1">
    <source>
        <dbReference type="EMBL" id="KAJ1348895.1"/>
    </source>
</evidence>
<dbReference type="EMBL" id="JAHQIW010000578">
    <property type="protein sequence ID" value="KAJ1348895.1"/>
    <property type="molecule type" value="Genomic_DNA"/>
</dbReference>
<name>A0AAD5QHY5_PARTN</name>
<reference evidence="1" key="1">
    <citation type="submission" date="2021-06" db="EMBL/GenBank/DDBJ databases">
        <title>Parelaphostrongylus tenuis whole genome reference sequence.</title>
        <authorList>
            <person name="Garwood T.J."/>
            <person name="Larsen P.A."/>
            <person name="Fountain-Jones N.M."/>
            <person name="Garbe J.R."/>
            <person name="Macchietto M.G."/>
            <person name="Kania S.A."/>
            <person name="Gerhold R.W."/>
            <person name="Richards J.E."/>
            <person name="Wolf T.M."/>
        </authorList>
    </citation>
    <scope>NUCLEOTIDE SEQUENCE</scope>
    <source>
        <strain evidence="1">MNPRO001-30</strain>
        <tissue evidence="1">Meninges</tissue>
    </source>
</reference>
<accession>A0AAD5QHY5</accession>
<protein>
    <submittedName>
        <fullName evidence="1">Uncharacterized protein</fullName>
    </submittedName>
</protein>
<comment type="caution">
    <text evidence="1">The sequence shown here is derived from an EMBL/GenBank/DDBJ whole genome shotgun (WGS) entry which is preliminary data.</text>
</comment>
<keyword evidence="2" id="KW-1185">Reference proteome</keyword>
<dbReference type="Proteomes" id="UP001196413">
    <property type="component" value="Unassembled WGS sequence"/>
</dbReference>
<organism evidence="1 2">
    <name type="scientific">Parelaphostrongylus tenuis</name>
    <name type="common">Meningeal worm</name>
    <dbReference type="NCBI Taxonomy" id="148309"/>
    <lineage>
        <taxon>Eukaryota</taxon>
        <taxon>Metazoa</taxon>
        <taxon>Ecdysozoa</taxon>
        <taxon>Nematoda</taxon>
        <taxon>Chromadorea</taxon>
        <taxon>Rhabditida</taxon>
        <taxon>Rhabditina</taxon>
        <taxon>Rhabditomorpha</taxon>
        <taxon>Strongyloidea</taxon>
        <taxon>Metastrongylidae</taxon>
        <taxon>Parelaphostrongylus</taxon>
    </lineage>
</organism>